<dbReference type="SUPFAM" id="SSF48452">
    <property type="entry name" value="TPR-like"/>
    <property type="match status" value="2"/>
</dbReference>
<evidence type="ECO:0000313" key="3">
    <source>
        <dbReference type="Proteomes" id="UP000621799"/>
    </source>
</evidence>
<dbReference type="InterPro" id="IPR027417">
    <property type="entry name" value="P-loop_NTPase"/>
</dbReference>
<protein>
    <recommendedName>
        <fullName evidence="1">Novel STAND NTPase 1 domain-containing protein</fullName>
    </recommendedName>
</protein>
<keyword evidence="3" id="KW-1185">Reference proteome</keyword>
<sequence>MTNLLSVDDVAAYNERSLKTLVRAISLSQGQFSLILVRCNYTWLAEQMSAKLKTKLSIELEEFKLPDSVQTLYTTIQDCLCQNHPDYLAVFNLESVTEIDRVLNSTNQVREEFRKRFPFPLILWVNDWVLEKLIRYAPDFKSWAASSIKFEIATQELIDFLRQKAETIFSQALEVGANPFLSKVAVNLAMGSPHRQVLTLAQKDLQHHGVSLEPSLAASLEFVLGRDDYANDQLELALEHFDRSLAFWQEARMDDATSSDFLNPRQFKEREGVLLFYFGLCYCRQADLHPAQNRNHWKKAREFLRRCIETFEGLGRLDLVAKSIAQLGQVLRRLEAWAELEALAQKALDLHQNLGKTQEFSFEVQLAQDYGFLAEVALGRLKWRSAKRFAEQALQILDRAVTPKPQQKALYCLLLARARKHLGNAQLATVDLETAKEIRVRDDTPLHQHDPQLYIQILQELRSLYFNRGRYLDAFKIKQEQHKIEHQYGFRAFIGATQLQPQQQTRNPAWKTSRTATIAHEITAASRGQDINRLLERVSRDDYKLTVIHGHSGVGKSSIVNAGLVPALQQRAIGERAVIPVVLPTYTDWSRELGERLMEACSGDGNPPLNSEDENENFHWSPQVILDRLRQNISRNLLTVLIFDQFEEFFFVYSYQANRKDFYDFLFQCLNLPFVKIILSLREDYIHYLLDFDRIPHLDAINNNILDKNIRYQLGNFSSEDARNIIQELTRKTHFQLELDLIEQLVRDLSRELGKVRPIELQLVGAQLQEEDITSLSQYWLLGSNPKDKLIERSLVQIIRDCGAENAKAAWKLLSTLVDEKNNRPLKTKQELSNAIGFSGPPMANTSFVAKIKPRYSPLDIPQQLDLILNIFEGSGLIFRHREESGERYQLVHDYLVSPIRQRIEVNLAKRLARSEAAQKISQRQIEKRNAQL</sequence>
<gene>
    <name evidence="2" type="ORF">IQ235_07080</name>
</gene>
<dbReference type="SUPFAM" id="SSF52540">
    <property type="entry name" value="P-loop containing nucleoside triphosphate hydrolases"/>
    <property type="match status" value="1"/>
</dbReference>
<proteinExistence type="predicted"/>
<reference evidence="2" key="1">
    <citation type="submission" date="2020-10" db="EMBL/GenBank/DDBJ databases">
        <authorList>
            <person name="Castelo-Branco R."/>
            <person name="Eusebio N."/>
            <person name="Adriana R."/>
            <person name="Vieira A."/>
            <person name="Brugerolle De Fraissinette N."/>
            <person name="Rezende De Castro R."/>
            <person name="Schneider M.P."/>
            <person name="Vasconcelos V."/>
            <person name="Leao P.N."/>
        </authorList>
    </citation>
    <scope>NUCLEOTIDE SEQUENCE</scope>
    <source>
        <strain evidence="2">LEGE 11467</strain>
    </source>
</reference>
<accession>A0A928VWF6</accession>
<name>A0A928VWF6_9CYAN</name>
<dbReference type="InterPro" id="IPR049052">
    <property type="entry name" value="nSTAND1"/>
</dbReference>
<comment type="caution">
    <text evidence="2">The sequence shown here is derived from an EMBL/GenBank/DDBJ whole genome shotgun (WGS) entry which is preliminary data.</text>
</comment>
<evidence type="ECO:0000259" key="1">
    <source>
        <dbReference type="Pfam" id="PF20703"/>
    </source>
</evidence>
<feature type="domain" description="Novel STAND NTPase 1" evidence="1">
    <location>
        <begin position="527"/>
        <end position="830"/>
    </location>
</feature>
<dbReference type="Proteomes" id="UP000621799">
    <property type="component" value="Unassembled WGS sequence"/>
</dbReference>
<dbReference type="Pfam" id="PF20703">
    <property type="entry name" value="nSTAND1"/>
    <property type="match status" value="1"/>
</dbReference>
<feature type="non-terminal residue" evidence="2">
    <location>
        <position position="933"/>
    </location>
</feature>
<evidence type="ECO:0000313" key="2">
    <source>
        <dbReference type="EMBL" id="MBE9040548.1"/>
    </source>
</evidence>
<dbReference type="AlphaFoldDB" id="A0A928VWF6"/>
<dbReference type="Gene3D" id="1.25.40.10">
    <property type="entry name" value="Tetratricopeptide repeat domain"/>
    <property type="match status" value="1"/>
</dbReference>
<organism evidence="2 3">
    <name type="scientific">Zarconia navalis LEGE 11467</name>
    <dbReference type="NCBI Taxonomy" id="1828826"/>
    <lineage>
        <taxon>Bacteria</taxon>
        <taxon>Bacillati</taxon>
        <taxon>Cyanobacteriota</taxon>
        <taxon>Cyanophyceae</taxon>
        <taxon>Oscillatoriophycideae</taxon>
        <taxon>Oscillatoriales</taxon>
        <taxon>Oscillatoriales incertae sedis</taxon>
        <taxon>Zarconia</taxon>
        <taxon>Zarconia navalis</taxon>
    </lineage>
</organism>
<dbReference type="EMBL" id="JADEXN010000094">
    <property type="protein sequence ID" value="MBE9040548.1"/>
    <property type="molecule type" value="Genomic_DNA"/>
</dbReference>
<dbReference type="InterPro" id="IPR011990">
    <property type="entry name" value="TPR-like_helical_dom_sf"/>
</dbReference>